<name>A0A1X3DD93_9NEIS</name>
<keyword evidence="1" id="KW-0812">Transmembrane</keyword>
<feature type="transmembrane region" description="Helical" evidence="1">
    <location>
        <begin position="106"/>
        <end position="128"/>
    </location>
</feature>
<dbReference type="GeneID" id="94581886"/>
<sequence>MDTEQSLKQMEQFLGAAAALTQQYERQMGAFAEQARQQLDSAVSQQKREMMQFVRENIQSELDSVLKGYAADMEEVRQKMVAQSSEFNTYLSFVNRKNRQLAFRSWLAVSVSLAILLIGGAWIAYYYAQVIGKNKVDAETAQLIGQADLVRCGDDLCVKAGKVQKNGYRVVFKR</sequence>
<dbReference type="RefSeq" id="WP_085365448.1">
    <property type="nucleotide sequence ID" value="NZ_CAUJPZ010000014.1"/>
</dbReference>
<evidence type="ECO:0000256" key="1">
    <source>
        <dbReference type="SAM" id="Phobius"/>
    </source>
</evidence>
<comment type="caution">
    <text evidence="2">The sequence shown here is derived from an EMBL/GenBank/DDBJ whole genome shotgun (WGS) entry which is preliminary data.</text>
</comment>
<dbReference type="EMBL" id="MTBO01000006">
    <property type="protein sequence ID" value="OSI17939.1"/>
    <property type="molecule type" value="Genomic_DNA"/>
</dbReference>
<dbReference type="OrthoDB" id="8608455at2"/>
<keyword evidence="1" id="KW-1133">Transmembrane helix</keyword>
<dbReference type="Proteomes" id="UP000193118">
    <property type="component" value="Unassembled WGS sequence"/>
</dbReference>
<keyword evidence="1" id="KW-0472">Membrane</keyword>
<accession>A0A1X3DD93</accession>
<evidence type="ECO:0000313" key="2">
    <source>
        <dbReference type="EMBL" id="OSI17939.1"/>
    </source>
</evidence>
<organism evidence="2 3">
    <name type="scientific">Neisseria dentiae</name>
    <dbReference type="NCBI Taxonomy" id="194197"/>
    <lineage>
        <taxon>Bacteria</taxon>
        <taxon>Pseudomonadati</taxon>
        <taxon>Pseudomonadota</taxon>
        <taxon>Betaproteobacteria</taxon>
        <taxon>Neisseriales</taxon>
        <taxon>Neisseriaceae</taxon>
        <taxon>Neisseria</taxon>
    </lineage>
</organism>
<keyword evidence="3" id="KW-1185">Reference proteome</keyword>
<protein>
    <recommendedName>
        <fullName evidence="4">Relaxation protein</fullName>
    </recommendedName>
</protein>
<evidence type="ECO:0000313" key="3">
    <source>
        <dbReference type="Proteomes" id="UP000193118"/>
    </source>
</evidence>
<evidence type="ECO:0008006" key="4">
    <source>
        <dbReference type="Google" id="ProtNLM"/>
    </source>
</evidence>
<proteinExistence type="predicted"/>
<reference evidence="3" key="1">
    <citation type="submission" date="2017-01" db="EMBL/GenBank/DDBJ databases">
        <authorList>
            <person name="Wolfgang W.J."/>
            <person name="Cole J."/>
            <person name="Wroblewski D."/>
            <person name="Mcginnis J."/>
            <person name="Musser K.A."/>
        </authorList>
    </citation>
    <scope>NUCLEOTIDE SEQUENCE [LARGE SCALE GENOMIC DNA]</scope>
    <source>
        <strain evidence="3">DSM 19151</strain>
    </source>
</reference>
<dbReference type="AlphaFoldDB" id="A0A1X3DD93"/>
<gene>
    <name evidence="2" type="ORF">BWD09_04080</name>
</gene>